<dbReference type="GO" id="GO:0016020">
    <property type="term" value="C:membrane"/>
    <property type="evidence" value="ECO:0007669"/>
    <property type="project" value="UniProtKB-SubCell"/>
</dbReference>
<dbReference type="PANTHER" id="PTHR32468">
    <property type="entry name" value="CATION/H + ANTIPORTER"/>
    <property type="match status" value="1"/>
</dbReference>
<evidence type="ECO:0000259" key="8">
    <source>
        <dbReference type="Pfam" id="PF00999"/>
    </source>
</evidence>
<feature type="transmembrane region" description="Helical" evidence="7">
    <location>
        <begin position="132"/>
        <end position="153"/>
    </location>
</feature>
<feature type="transmembrane region" description="Helical" evidence="7">
    <location>
        <begin position="193"/>
        <end position="210"/>
    </location>
</feature>
<organism evidence="9">
    <name type="scientific">uncultured bacterium esnapd7</name>
    <dbReference type="NCBI Taxonomy" id="1366614"/>
    <lineage>
        <taxon>Bacteria</taxon>
        <taxon>environmental samples</taxon>
    </lineage>
</organism>
<dbReference type="InterPro" id="IPR038770">
    <property type="entry name" value="Na+/solute_symporter_sf"/>
</dbReference>
<feature type="transmembrane region" description="Helical" evidence="7">
    <location>
        <begin position="342"/>
        <end position="364"/>
    </location>
</feature>
<dbReference type="PANTHER" id="PTHR32468:SF0">
    <property type="entry name" value="K(+)_H(+) ANTIPORTER 1"/>
    <property type="match status" value="1"/>
</dbReference>
<evidence type="ECO:0000256" key="5">
    <source>
        <dbReference type="ARBA" id="ARBA00023065"/>
    </source>
</evidence>
<dbReference type="InterPro" id="IPR050794">
    <property type="entry name" value="CPA2_transporter"/>
</dbReference>
<reference evidence="9" key="1">
    <citation type="journal article" date="2013" name="Proc. Natl. Acad. Sci. U.S.A.">
        <title>Mapping gene clusters within arrayed metagenomic libraries to expand the structural diversity of biomedically relevant natural products.</title>
        <authorList>
            <person name="Owen J.G."/>
            <person name="Reddy B.V."/>
            <person name="Ternei M.A."/>
            <person name="Charlop-Powers Z."/>
            <person name="Calle P.Y."/>
            <person name="Kim J.H."/>
            <person name="Brady S.F."/>
        </authorList>
    </citation>
    <scope>NUCLEOTIDE SEQUENCE</scope>
</reference>
<sequence length="418" mass="43931">MTTHQVLFLLLDLAVIVALARLLAMLAAKLDQPPVIGEVLAGILLGPTLFGESFSAALFPMDVRPFLAALANVGVAVFMFVVGLGLERTLLKGRGRIALTVSVSSIVLPFALGTGLAFLLIENHDPPHRLGFVLFIGAAMAVTAFPVLARILADRGMLRTALGGLALTCAAIDDVLAWSLLAVVVMVSGGGDQWLIGLVPLYVAVMFLVVRPLLRRLFAAHGTGLTTGRLAVVLAGLLTSGAATEWIGLHFIFGAFLFGVVMPRDDTEALRGALIERVGEFNGALLLPVFFIVAGLKVNLSGIGTTGLVELALVLLVAVGGKFGGAFAGARLRRLPARTSAALATLMNCRGLTELIILTVGLQLGVLDRSLYSIMVVMAVVTTMMTGPLLRLIHPKPLVENDYEVPAVRGVRGPVATR</sequence>
<keyword evidence="2" id="KW-0813">Transport</keyword>
<dbReference type="Gene3D" id="1.20.1530.20">
    <property type="match status" value="1"/>
</dbReference>
<feature type="transmembrane region" description="Helical" evidence="7">
    <location>
        <begin position="66"/>
        <end position="86"/>
    </location>
</feature>
<feature type="transmembrane region" description="Helical" evidence="7">
    <location>
        <begin position="165"/>
        <end position="187"/>
    </location>
</feature>
<proteinExistence type="predicted"/>
<dbReference type="Pfam" id="PF00999">
    <property type="entry name" value="Na_H_Exchanger"/>
    <property type="match status" value="1"/>
</dbReference>
<dbReference type="GO" id="GO:1902600">
    <property type="term" value="P:proton transmembrane transport"/>
    <property type="evidence" value="ECO:0007669"/>
    <property type="project" value="InterPro"/>
</dbReference>
<dbReference type="EMBL" id="KF264546">
    <property type="protein sequence ID" value="AGS49521.1"/>
    <property type="molecule type" value="Genomic_DNA"/>
</dbReference>
<evidence type="ECO:0000256" key="4">
    <source>
        <dbReference type="ARBA" id="ARBA00022989"/>
    </source>
</evidence>
<feature type="domain" description="Cation/H+ exchanger transmembrane" evidence="8">
    <location>
        <begin position="17"/>
        <end position="390"/>
    </location>
</feature>
<accession>S5TU99</accession>
<comment type="subcellular location">
    <subcellularLocation>
        <location evidence="1">Membrane</location>
        <topology evidence="1">Multi-pass membrane protein</topology>
    </subcellularLocation>
</comment>
<evidence type="ECO:0000256" key="6">
    <source>
        <dbReference type="ARBA" id="ARBA00023136"/>
    </source>
</evidence>
<name>S5TU99_9BACT</name>
<evidence type="ECO:0000313" key="9">
    <source>
        <dbReference type="EMBL" id="AGS49521.1"/>
    </source>
</evidence>
<dbReference type="GO" id="GO:0015297">
    <property type="term" value="F:antiporter activity"/>
    <property type="evidence" value="ECO:0007669"/>
    <property type="project" value="InterPro"/>
</dbReference>
<feature type="transmembrane region" description="Helical" evidence="7">
    <location>
        <begin position="246"/>
        <end position="263"/>
    </location>
</feature>
<dbReference type="InterPro" id="IPR006153">
    <property type="entry name" value="Cation/H_exchanger_TM"/>
</dbReference>
<feature type="transmembrane region" description="Helical" evidence="7">
    <location>
        <begin position="370"/>
        <end position="390"/>
    </location>
</feature>
<dbReference type="AlphaFoldDB" id="S5TU99"/>
<keyword evidence="4 7" id="KW-1133">Transmembrane helix</keyword>
<feature type="transmembrane region" description="Helical" evidence="7">
    <location>
        <begin position="6"/>
        <end position="27"/>
    </location>
</feature>
<feature type="transmembrane region" description="Helical" evidence="7">
    <location>
        <begin position="217"/>
        <end position="240"/>
    </location>
</feature>
<feature type="transmembrane region" description="Helical" evidence="7">
    <location>
        <begin position="98"/>
        <end position="120"/>
    </location>
</feature>
<keyword evidence="6 7" id="KW-0472">Membrane</keyword>
<keyword evidence="5" id="KW-0406">Ion transport</keyword>
<protein>
    <submittedName>
        <fullName evidence="9">Na+/H+ antiporter</fullName>
    </submittedName>
</protein>
<evidence type="ECO:0000256" key="7">
    <source>
        <dbReference type="SAM" id="Phobius"/>
    </source>
</evidence>
<feature type="transmembrane region" description="Helical" evidence="7">
    <location>
        <begin position="311"/>
        <end position="330"/>
    </location>
</feature>
<evidence type="ECO:0000256" key="3">
    <source>
        <dbReference type="ARBA" id="ARBA00022692"/>
    </source>
</evidence>
<evidence type="ECO:0000256" key="1">
    <source>
        <dbReference type="ARBA" id="ARBA00004141"/>
    </source>
</evidence>
<evidence type="ECO:0000256" key="2">
    <source>
        <dbReference type="ARBA" id="ARBA00022448"/>
    </source>
</evidence>
<keyword evidence="3 7" id="KW-0812">Transmembrane</keyword>
<feature type="transmembrane region" description="Helical" evidence="7">
    <location>
        <begin position="284"/>
        <end position="305"/>
    </location>
</feature>